<sequence length="180" mass="20411">MHKRWVQLGIVGGLVIVIGGGLSWGRLSQPAATKVPQISRKAQSSKPVAEITQARWRQNPKLKYASLIYYAVKHLKIQRWQEVSDFERGWQVEIYANHGRPKYLVWPDQHIQAPAKQLQPNWFTLSPDGKVTYDSFGVHSFSPDLTATVSEATILKQLQADHAAARIHAMLPHLTVVRHH</sequence>
<evidence type="ECO:0000256" key="1">
    <source>
        <dbReference type="SAM" id="Phobius"/>
    </source>
</evidence>
<proteinExistence type="predicted"/>
<accession>A0ABV5WTM2</accession>
<organism evidence="2 3">
    <name type="scientific">Lactiplantibacillus modestisalitolerans</name>
    <dbReference type="NCBI Taxonomy" id="1457219"/>
    <lineage>
        <taxon>Bacteria</taxon>
        <taxon>Bacillati</taxon>
        <taxon>Bacillota</taxon>
        <taxon>Bacilli</taxon>
        <taxon>Lactobacillales</taxon>
        <taxon>Lactobacillaceae</taxon>
        <taxon>Lactiplantibacillus</taxon>
    </lineage>
</organism>
<keyword evidence="3" id="KW-1185">Reference proteome</keyword>
<dbReference type="RefSeq" id="WP_137643405.1">
    <property type="nucleotide sequence ID" value="NZ_BJEA01000017.1"/>
</dbReference>
<gene>
    <name evidence="2" type="ORF">ACFFLI_06390</name>
</gene>
<protein>
    <submittedName>
        <fullName evidence="2">Uncharacterized protein</fullName>
    </submittedName>
</protein>
<reference evidence="2 3" key="1">
    <citation type="submission" date="2024-09" db="EMBL/GenBank/DDBJ databases">
        <authorList>
            <person name="Sun Q."/>
            <person name="Mori K."/>
        </authorList>
    </citation>
    <scope>NUCLEOTIDE SEQUENCE [LARGE SCALE GENOMIC DNA]</scope>
    <source>
        <strain evidence="2 3">TBRC 4576</strain>
    </source>
</reference>
<keyword evidence="1" id="KW-0812">Transmembrane</keyword>
<evidence type="ECO:0000313" key="3">
    <source>
        <dbReference type="Proteomes" id="UP001589691"/>
    </source>
</evidence>
<evidence type="ECO:0000313" key="2">
    <source>
        <dbReference type="EMBL" id="MFB9769491.1"/>
    </source>
</evidence>
<dbReference type="Proteomes" id="UP001589691">
    <property type="component" value="Unassembled WGS sequence"/>
</dbReference>
<comment type="caution">
    <text evidence="2">The sequence shown here is derived from an EMBL/GenBank/DDBJ whole genome shotgun (WGS) entry which is preliminary data.</text>
</comment>
<keyword evidence="1" id="KW-1133">Transmembrane helix</keyword>
<name>A0ABV5WTM2_9LACO</name>
<keyword evidence="1" id="KW-0472">Membrane</keyword>
<feature type="transmembrane region" description="Helical" evidence="1">
    <location>
        <begin position="6"/>
        <end position="24"/>
    </location>
</feature>
<dbReference type="EMBL" id="JBHLZY010000016">
    <property type="protein sequence ID" value="MFB9769491.1"/>
    <property type="molecule type" value="Genomic_DNA"/>
</dbReference>